<accession>A0A2M7Z600</accession>
<dbReference type="Proteomes" id="UP000230843">
    <property type="component" value="Unassembled WGS sequence"/>
</dbReference>
<evidence type="ECO:0000313" key="1">
    <source>
        <dbReference type="EMBL" id="PJA89560.1"/>
    </source>
</evidence>
<proteinExistence type="predicted"/>
<dbReference type="EMBL" id="PFVJ01000077">
    <property type="protein sequence ID" value="PJA89560.1"/>
    <property type="molecule type" value="Genomic_DNA"/>
</dbReference>
<protein>
    <submittedName>
        <fullName evidence="1">Uncharacterized protein</fullName>
    </submittedName>
</protein>
<reference evidence="2" key="1">
    <citation type="submission" date="2017-09" db="EMBL/GenBank/DDBJ databases">
        <title>Depth-based differentiation of microbial function through sediment-hosted aquifers and enrichment of novel symbionts in the deep terrestrial subsurface.</title>
        <authorList>
            <person name="Probst A.J."/>
            <person name="Ladd B."/>
            <person name="Jarett J.K."/>
            <person name="Geller-Mcgrath D.E."/>
            <person name="Sieber C.M.K."/>
            <person name="Emerson J.B."/>
            <person name="Anantharaman K."/>
            <person name="Thomas B.C."/>
            <person name="Malmstrom R."/>
            <person name="Stieglmeier M."/>
            <person name="Klingl A."/>
            <person name="Woyke T."/>
            <person name="Ryan C.M."/>
            <person name="Banfield J.F."/>
        </authorList>
    </citation>
    <scope>NUCLEOTIDE SEQUENCE [LARGE SCALE GENOMIC DNA]</scope>
</reference>
<gene>
    <name evidence="1" type="ORF">CO137_03560</name>
</gene>
<dbReference type="AlphaFoldDB" id="A0A2M7Z600"/>
<sequence length="131" mass="15066">MYSKEEKSSGFFNDCDKSQLEPGSPCIIVILGTDGYLNGILWGETVQFFSNKHKTCVLEAKINGGKFSFDCYGKPIKSDEQKDEIPSNNYHVYPDTKTNRDFLQVQMMQNDIIVKSMERYNMLVEMLKLTK</sequence>
<organism evidence="1 2">
    <name type="scientific">Candidatus Magasanikbacteria bacterium CG_4_9_14_3_um_filter_32_9</name>
    <dbReference type="NCBI Taxonomy" id="1974644"/>
    <lineage>
        <taxon>Bacteria</taxon>
        <taxon>Candidatus Magasanikiibacteriota</taxon>
    </lineage>
</organism>
<evidence type="ECO:0000313" key="2">
    <source>
        <dbReference type="Proteomes" id="UP000230843"/>
    </source>
</evidence>
<name>A0A2M7Z600_9BACT</name>
<comment type="caution">
    <text evidence="1">The sequence shown here is derived from an EMBL/GenBank/DDBJ whole genome shotgun (WGS) entry which is preliminary data.</text>
</comment>